<dbReference type="CDD" id="cd18080">
    <property type="entry name" value="TrmD-like"/>
    <property type="match status" value="1"/>
</dbReference>
<comment type="function">
    <text evidence="1 15 16">Specifically methylates guanosine-37 in various tRNAs.</text>
</comment>
<dbReference type="InterPro" id="IPR016009">
    <property type="entry name" value="tRNA_MeTrfase_TRMD/TRM10"/>
</dbReference>
<feature type="domain" description="tRNA methyltransferase TRMD/TRM10-type" evidence="17">
    <location>
        <begin position="1"/>
        <end position="223"/>
    </location>
</feature>
<dbReference type="InterPro" id="IPR029026">
    <property type="entry name" value="tRNA_m1G_MTases_N"/>
</dbReference>
<dbReference type="EC" id="2.1.1.228" evidence="5 15"/>
<dbReference type="GO" id="GO:0052906">
    <property type="term" value="F:tRNA (guanine(37)-N1)-methyltransferase activity"/>
    <property type="evidence" value="ECO:0007669"/>
    <property type="project" value="UniProtKB-EC"/>
</dbReference>
<comment type="subunit">
    <text evidence="4 15 16">Homodimer.</text>
</comment>
<reference evidence="18 19" key="1">
    <citation type="submission" date="2024-06" db="EMBL/GenBank/DDBJ databases">
        <title>Genomic Encyclopedia of Type Strains, Phase IV (KMG-IV): sequencing the most valuable type-strain genomes for metagenomic binning, comparative biology and taxonomic classification.</title>
        <authorList>
            <person name="Goeker M."/>
        </authorList>
    </citation>
    <scope>NUCLEOTIDE SEQUENCE [LARGE SCALE GENOMIC DNA]</scope>
    <source>
        <strain evidence="18 19">DSM 21460</strain>
    </source>
</reference>
<dbReference type="NCBIfam" id="TIGR00088">
    <property type="entry name" value="trmD"/>
    <property type="match status" value="1"/>
</dbReference>
<dbReference type="SUPFAM" id="SSF75217">
    <property type="entry name" value="alpha/beta knot"/>
    <property type="match status" value="1"/>
</dbReference>
<dbReference type="GO" id="GO:0032259">
    <property type="term" value="P:methylation"/>
    <property type="evidence" value="ECO:0007669"/>
    <property type="project" value="UniProtKB-KW"/>
</dbReference>
<evidence type="ECO:0000256" key="9">
    <source>
        <dbReference type="ARBA" id="ARBA00022679"/>
    </source>
</evidence>
<name>A0ABV2J6L3_9FIRM</name>
<evidence type="ECO:0000256" key="7">
    <source>
        <dbReference type="ARBA" id="ARBA00022490"/>
    </source>
</evidence>
<keyword evidence="9 15" id="KW-0808">Transferase</keyword>
<keyword evidence="8 15" id="KW-0489">Methyltransferase</keyword>
<evidence type="ECO:0000256" key="12">
    <source>
        <dbReference type="ARBA" id="ARBA00029736"/>
    </source>
</evidence>
<evidence type="ECO:0000256" key="11">
    <source>
        <dbReference type="ARBA" id="ARBA00022694"/>
    </source>
</evidence>
<dbReference type="HAMAP" id="MF_00605">
    <property type="entry name" value="TrmD"/>
    <property type="match status" value="1"/>
</dbReference>
<evidence type="ECO:0000313" key="18">
    <source>
        <dbReference type="EMBL" id="MET3616410.1"/>
    </source>
</evidence>
<comment type="catalytic activity">
    <reaction evidence="14 15 16">
        <text>guanosine(37) in tRNA + S-adenosyl-L-methionine = N(1)-methylguanosine(37) in tRNA + S-adenosyl-L-homocysteine + H(+)</text>
        <dbReference type="Rhea" id="RHEA:36899"/>
        <dbReference type="Rhea" id="RHEA-COMP:10145"/>
        <dbReference type="Rhea" id="RHEA-COMP:10147"/>
        <dbReference type="ChEBI" id="CHEBI:15378"/>
        <dbReference type="ChEBI" id="CHEBI:57856"/>
        <dbReference type="ChEBI" id="CHEBI:59789"/>
        <dbReference type="ChEBI" id="CHEBI:73542"/>
        <dbReference type="ChEBI" id="CHEBI:74269"/>
        <dbReference type="EC" id="2.1.1.228"/>
    </reaction>
</comment>
<keyword evidence="7 15" id="KW-0963">Cytoplasm</keyword>
<evidence type="ECO:0000256" key="2">
    <source>
        <dbReference type="ARBA" id="ARBA00004496"/>
    </source>
</evidence>
<evidence type="ECO:0000256" key="15">
    <source>
        <dbReference type="HAMAP-Rule" id="MF_00605"/>
    </source>
</evidence>
<comment type="caution">
    <text evidence="18">The sequence shown here is derived from an EMBL/GenBank/DDBJ whole genome shotgun (WGS) entry which is preliminary data.</text>
</comment>
<dbReference type="InterPro" id="IPR002649">
    <property type="entry name" value="tRNA_m1G_MeTrfase_TrmD"/>
</dbReference>
<dbReference type="Gene3D" id="3.40.1280.10">
    <property type="match status" value="1"/>
</dbReference>
<keyword evidence="19" id="KW-1185">Reference proteome</keyword>
<evidence type="ECO:0000256" key="4">
    <source>
        <dbReference type="ARBA" id="ARBA00011738"/>
    </source>
</evidence>
<dbReference type="RefSeq" id="WP_354366406.1">
    <property type="nucleotide sequence ID" value="NZ_JBEPMA010000001.1"/>
</dbReference>
<evidence type="ECO:0000256" key="13">
    <source>
        <dbReference type="ARBA" id="ARBA00033392"/>
    </source>
</evidence>
<organism evidence="18 19">
    <name type="scientific">Peptoniphilus olsenii</name>
    <dbReference type="NCBI Taxonomy" id="411570"/>
    <lineage>
        <taxon>Bacteria</taxon>
        <taxon>Bacillati</taxon>
        <taxon>Bacillota</taxon>
        <taxon>Tissierellia</taxon>
        <taxon>Tissierellales</taxon>
        <taxon>Peptoniphilaceae</taxon>
        <taxon>Peptoniphilus</taxon>
    </lineage>
</organism>
<accession>A0ABV2J6L3</accession>
<sequence>MKISVLTLFPDFIRSLTNYSMVGRAINDKILDFEVIDIRDFAINKYLQVDDYPYGGGPGMLMQAKPIVESIESCKSDKSKVYYLSPQGKVLTQEKLLELRDEEHLILLNGHYEGIDQRVIDNYVDEEISIGDYVLTGGEIASMVVIDGVTRLLDGVLACEDSFSDESHFNGLLEHPQYTRPKDFRGYTVPEILLSGDHEKIRKYRLRESIKNTLLKRPDLIKNKTLNEEETQILNDLLEGGKDNGYN</sequence>
<evidence type="ECO:0000256" key="3">
    <source>
        <dbReference type="ARBA" id="ARBA00007630"/>
    </source>
</evidence>
<feature type="binding site" evidence="15">
    <location>
        <begin position="130"/>
        <end position="135"/>
    </location>
    <ligand>
        <name>S-adenosyl-L-methionine</name>
        <dbReference type="ChEBI" id="CHEBI:59789"/>
    </ligand>
</feature>
<dbReference type="PIRSF" id="PIRSF000386">
    <property type="entry name" value="tRNA_mtase"/>
    <property type="match status" value="1"/>
</dbReference>
<proteinExistence type="inferred from homology"/>
<dbReference type="InterPro" id="IPR029028">
    <property type="entry name" value="Alpha/beta_knot_MTases"/>
</dbReference>
<evidence type="ECO:0000313" key="19">
    <source>
        <dbReference type="Proteomes" id="UP001549162"/>
    </source>
</evidence>
<gene>
    <name evidence="15" type="primary">trmD</name>
    <name evidence="18" type="ORF">ABID14_000030</name>
</gene>
<evidence type="ECO:0000256" key="10">
    <source>
        <dbReference type="ARBA" id="ARBA00022691"/>
    </source>
</evidence>
<dbReference type="Pfam" id="PF01746">
    <property type="entry name" value="tRNA_m1G_MT"/>
    <property type="match status" value="1"/>
</dbReference>
<evidence type="ECO:0000256" key="6">
    <source>
        <dbReference type="ARBA" id="ARBA00014679"/>
    </source>
</evidence>
<evidence type="ECO:0000256" key="1">
    <source>
        <dbReference type="ARBA" id="ARBA00002634"/>
    </source>
</evidence>
<protein>
    <recommendedName>
        <fullName evidence="6 15">tRNA (guanine-N(1)-)-methyltransferase</fullName>
        <ecNumber evidence="5 15">2.1.1.228</ecNumber>
    </recommendedName>
    <alternativeName>
        <fullName evidence="12 15">M1G-methyltransferase</fullName>
    </alternativeName>
    <alternativeName>
        <fullName evidence="13 15">tRNA [GM37] methyltransferase</fullName>
    </alternativeName>
</protein>
<evidence type="ECO:0000256" key="14">
    <source>
        <dbReference type="ARBA" id="ARBA00047783"/>
    </source>
</evidence>
<comment type="subcellular location">
    <subcellularLocation>
        <location evidence="2 15 16">Cytoplasm</location>
    </subcellularLocation>
</comment>
<keyword evidence="11 15" id="KW-0819">tRNA processing</keyword>
<evidence type="ECO:0000256" key="8">
    <source>
        <dbReference type="ARBA" id="ARBA00022603"/>
    </source>
</evidence>
<evidence type="ECO:0000256" key="5">
    <source>
        <dbReference type="ARBA" id="ARBA00012807"/>
    </source>
</evidence>
<dbReference type="Proteomes" id="UP001549162">
    <property type="component" value="Unassembled WGS sequence"/>
</dbReference>
<feature type="binding site" evidence="15">
    <location>
        <position position="110"/>
    </location>
    <ligand>
        <name>S-adenosyl-L-methionine</name>
        <dbReference type="ChEBI" id="CHEBI:59789"/>
    </ligand>
</feature>
<dbReference type="PANTHER" id="PTHR46417:SF1">
    <property type="entry name" value="TRNA (GUANINE-N(1)-)-METHYLTRANSFERASE"/>
    <property type="match status" value="1"/>
</dbReference>
<dbReference type="PANTHER" id="PTHR46417">
    <property type="entry name" value="TRNA (GUANINE-N(1)-)-METHYLTRANSFERASE"/>
    <property type="match status" value="1"/>
</dbReference>
<dbReference type="Gene3D" id="1.10.1270.20">
    <property type="entry name" value="tRNA(m1g37)methyltransferase, domain 2"/>
    <property type="match status" value="1"/>
</dbReference>
<evidence type="ECO:0000256" key="16">
    <source>
        <dbReference type="RuleBase" id="RU003464"/>
    </source>
</evidence>
<comment type="similarity">
    <text evidence="3 15 16">Belongs to the RNA methyltransferase TrmD family.</text>
</comment>
<dbReference type="InterPro" id="IPR023148">
    <property type="entry name" value="tRNA_m1G_MeTrfase_C_sf"/>
</dbReference>
<keyword evidence="10 15" id="KW-0949">S-adenosyl-L-methionine</keyword>
<dbReference type="NCBIfam" id="NF000648">
    <property type="entry name" value="PRK00026.1"/>
    <property type="match status" value="1"/>
</dbReference>
<evidence type="ECO:0000259" key="17">
    <source>
        <dbReference type="Pfam" id="PF01746"/>
    </source>
</evidence>
<dbReference type="EMBL" id="JBEPMA010000001">
    <property type="protein sequence ID" value="MET3616410.1"/>
    <property type="molecule type" value="Genomic_DNA"/>
</dbReference>